<dbReference type="InterPro" id="IPR055999">
    <property type="entry name" value="DUF7577"/>
</dbReference>
<evidence type="ECO:0000313" key="5">
    <source>
        <dbReference type="Proteomes" id="UP000002698"/>
    </source>
</evidence>
<dbReference type="EMBL" id="CR936257">
    <property type="protein sequence ID" value="CAI49200.1"/>
    <property type="molecule type" value="Genomic_DNA"/>
</dbReference>
<proteinExistence type="predicted"/>
<sequence length="91" mass="9597">MEGFGWLVAATVLFVAVHIVIAVYLYRKGNRKAEATAAPTDSADEPPDQVTCPTCGTPNAPGFRYCRRCVSDLSGGGTPDNKRPAAEQPGS</sequence>
<dbReference type="EnsemblBacteria" id="CAI49200">
    <property type="protein sequence ID" value="CAI49200"/>
    <property type="gene ID" value="NP_2218A"/>
</dbReference>
<feature type="transmembrane region" description="Helical" evidence="2">
    <location>
        <begin position="6"/>
        <end position="26"/>
    </location>
</feature>
<gene>
    <name evidence="4" type="ordered locus">NP_2218A</name>
</gene>
<protein>
    <submittedName>
        <fullName evidence="4">Small CPxCG-related zinc finger protein</fullName>
    </submittedName>
</protein>
<dbReference type="Proteomes" id="UP000002698">
    <property type="component" value="Chromosome"/>
</dbReference>
<dbReference type="InterPro" id="IPR036443">
    <property type="entry name" value="Znf_RanBP2_sf"/>
</dbReference>
<keyword evidence="2" id="KW-0812">Transmembrane</keyword>
<evidence type="ECO:0000313" key="4">
    <source>
        <dbReference type="EMBL" id="CAI49200.1"/>
    </source>
</evidence>
<reference evidence="4 5" key="1">
    <citation type="journal article" date="2005" name="Genome Res.">
        <title>Living with two extremes: conclusions from the genome sequence of Natronomonas pharaonis.</title>
        <authorList>
            <person name="Falb M."/>
            <person name="Pfeiffer F."/>
            <person name="Palm P."/>
            <person name="Rodewald K."/>
            <person name="Hickmann V."/>
            <person name="Tittor J."/>
            <person name="Oesterhelt D."/>
        </authorList>
    </citation>
    <scope>NUCLEOTIDE SEQUENCE [LARGE SCALE GENOMIC DNA]</scope>
    <source>
        <strain evidence="5">ATCC 35678 / DSM 2160 / CIP 103997 / JCM 8858 / NBRC 14720 / NCIMB 2260 / Gabara</strain>
    </source>
</reference>
<feature type="region of interest" description="Disordered" evidence="1">
    <location>
        <begin position="72"/>
        <end position="91"/>
    </location>
</feature>
<dbReference type="Pfam" id="PF24463">
    <property type="entry name" value="DUF7577"/>
    <property type="match status" value="1"/>
</dbReference>
<evidence type="ECO:0000259" key="3">
    <source>
        <dbReference type="Pfam" id="PF24463"/>
    </source>
</evidence>
<keyword evidence="2" id="KW-0472">Membrane</keyword>
<accession>A0A1U7EVV1</accession>
<feature type="domain" description="DUF7577" evidence="3">
    <location>
        <begin position="49"/>
        <end position="73"/>
    </location>
</feature>
<dbReference type="KEGG" id="nph:NP_2218A"/>
<evidence type="ECO:0000256" key="2">
    <source>
        <dbReference type="SAM" id="Phobius"/>
    </source>
</evidence>
<name>A0A1U7EVV1_NATPD</name>
<dbReference type="eggNOG" id="arCOG04741">
    <property type="taxonomic scope" value="Archaea"/>
</dbReference>
<dbReference type="HOGENOM" id="CLU_184176_0_0_2"/>
<dbReference type="SUPFAM" id="SSF90209">
    <property type="entry name" value="Ran binding protein zinc finger-like"/>
    <property type="match status" value="1"/>
</dbReference>
<keyword evidence="5" id="KW-1185">Reference proteome</keyword>
<dbReference type="AlphaFoldDB" id="A0A1U7EVV1"/>
<keyword evidence="2" id="KW-1133">Transmembrane helix</keyword>
<evidence type="ECO:0000256" key="1">
    <source>
        <dbReference type="SAM" id="MobiDB-lite"/>
    </source>
</evidence>
<organism evidence="4 5">
    <name type="scientific">Natronomonas pharaonis (strain ATCC 35678 / DSM 2160 / CIP 103997 / JCM 8858 / NBRC 14720 / NCIMB 2260 / Gabara)</name>
    <name type="common">Halobacterium pharaonis</name>
    <dbReference type="NCBI Taxonomy" id="348780"/>
    <lineage>
        <taxon>Archaea</taxon>
        <taxon>Methanobacteriati</taxon>
        <taxon>Methanobacteriota</taxon>
        <taxon>Stenosarchaea group</taxon>
        <taxon>Halobacteria</taxon>
        <taxon>Halobacteriales</taxon>
        <taxon>Natronomonadaceae</taxon>
        <taxon>Natronomonas</taxon>
    </lineage>
</organism>
<dbReference type="STRING" id="348780.NP_2218A"/>